<feature type="domain" description="FDX-ACB" evidence="17">
    <location>
        <begin position="537"/>
        <end position="620"/>
    </location>
</feature>
<dbReference type="InterPro" id="IPR045060">
    <property type="entry name" value="Phe-tRNA-ligase_IIc_bsu"/>
</dbReference>
<evidence type="ECO:0000256" key="11">
    <source>
        <dbReference type="ARBA" id="ARBA00022840"/>
    </source>
</evidence>
<gene>
    <name evidence="19" type="ORF">A2W14_04270</name>
</gene>
<dbReference type="Gene3D" id="3.30.56.10">
    <property type="match status" value="2"/>
</dbReference>
<dbReference type="EMBL" id="MFJA01000060">
    <property type="protein sequence ID" value="OGG02621.1"/>
    <property type="molecule type" value="Genomic_DNA"/>
</dbReference>
<comment type="catalytic activity">
    <reaction evidence="16">
        <text>tRNA(Phe) + L-phenylalanine + ATP = L-phenylalanyl-tRNA(Phe) + AMP + diphosphate + H(+)</text>
        <dbReference type="Rhea" id="RHEA:19413"/>
        <dbReference type="Rhea" id="RHEA-COMP:9668"/>
        <dbReference type="Rhea" id="RHEA-COMP:9699"/>
        <dbReference type="ChEBI" id="CHEBI:15378"/>
        <dbReference type="ChEBI" id="CHEBI:30616"/>
        <dbReference type="ChEBI" id="CHEBI:33019"/>
        <dbReference type="ChEBI" id="CHEBI:58095"/>
        <dbReference type="ChEBI" id="CHEBI:78442"/>
        <dbReference type="ChEBI" id="CHEBI:78531"/>
        <dbReference type="ChEBI" id="CHEBI:456215"/>
        <dbReference type="EC" id="6.1.1.20"/>
    </reaction>
</comment>
<keyword evidence="8 19" id="KW-0436">Ligase</keyword>
<evidence type="ECO:0000256" key="3">
    <source>
        <dbReference type="ARBA" id="ARBA00008653"/>
    </source>
</evidence>
<reference evidence="19 20" key="1">
    <citation type="journal article" date="2016" name="Nat. Commun.">
        <title>Thousands of microbial genomes shed light on interconnected biogeochemical processes in an aquifer system.</title>
        <authorList>
            <person name="Anantharaman K."/>
            <person name="Brown C.T."/>
            <person name="Hug L.A."/>
            <person name="Sharon I."/>
            <person name="Castelle C.J."/>
            <person name="Probst A.J."/>
            <person name="Thomas B.C."/>
            <person name="Singh A."/>
            <person name="Wilkins M.J."/>
            <person name="Karaoz U."/>
            <person name="Brodie E.L."/>
            <person name="Williams K.H."/>
            <person name="Hubbard S.S."/>
            <person name="Banfield J.F."/>
        </authorList>
    </citation>
    <scope>NUCLEOTIDE SEQUENCE [LARGE SCALE GENOMIC DNA]</scope>
</reference>
<evidence type="ECO:0000256" key="1">
    <source>
        <dbReference type="ARBA" id="ARBA00001946"/>
    </source>
</evidence>
<evidence type="ECO:0000256" key="12">
    <source>
        <dbReference type="ARBA" id="ARBA00022842"/>
    </source>
</evidence>
<dbReference type="GO" id="GO:0000287">
    <property type="term" value="F:magnesium ion binding"/>
    <property type="evidence" value="ECO:0007669"/>
    <property type="project" value="InterPro"/>
</dbReference>
<evidence type="ECO:0000256" key="8">
    <source>
        <dbReference type="ARBA" id="ARBA00022598"/>
    </source>
</evidence>
<dbReference type="SMART" id="SM00874">
    <property type="entry name" value="B5"/>
    <property type="match status" value="1"/>
</dbReference>
<keyword evidence="14" id="KW-0030">Aminoacyl-tRNA synthetase</keyword>
<evidence type="ECO:0000256" key="10">
    <source>
        <dbReference type="ARBA" id="ARBA00022741"/>
    </source>
</evidence>
<keyword evidence="7" id="KW-0963">Cytoplasm</keyword>
<comment type="cofactor">
    <cofactor evidence="1">
        <name>Mg(2+)</name>
        <dbReference type="ChEBI" id="CHEBI:18420"/>
    </cofactor>
</comment>
<dbReference type="PANTHER" id="PTHR10947:SF0">
    <property type="entry name" value="PHENYLALANINE--TRNA LIGASE BETA SUBUNIT"/>
    <property type="match status" value="1"/>
</dbReference>
<evidence type="ECO:0000259" key="17">
    <source>
        <dbReference type="PROSITE" id="PS51447"/>
    </source>
</evidence>
<dbReference type="Pfam" id="PF17759">
    <property type="entry name" value="tRNA_synthFbeta"/>
    <property type="match status" value="1"/>
</dbReference>
<dbReference type="InterPro" id="IPR041616">
    <property type="entry name" value="PheRS_beta_core"/>
</dbReference>
<protein>
    <recommendedName>
        <fullName evidence="6">Phenylalanine--tRNA ligase beta subunit</fullName>
        <ecNumber evidence="5">6.1.1.20</ecNumber>
    </recommendedName>
    <alternativeName>
        <fullName evidence="15">Phenylalanyl-tRNA synthetase beta subunit</fullName>
    </alternativeName>
</protein>
<dbReference type="InterPro" id="IPR009061">
    <property type="entry name" value="DNA-bd_dom_put_sf"/>
</dbReference>
<dbReference type="InterPro" id="IPR004532">
    <property type="entry name" value="Phe-tRNA-ligase_IIc_bsu_bact"/>
</dbReference>
<evidence type="ECO:0000256" key="4">
    <source>
        <dbReference type="ARBA" id="ARBA00011209"/>
    </source>
</evidence>
<dbReference type="SMART" id="SM00873">
    <property type="entry name" value="B3_4"/>
    <property type="match status" value="1"/>
</dbReference>
<dbReference type="GO" id="GO:0005524">
    <property type="term" value="F:ATP binding"/>
    <property type="evidence" value="ECO:0007669"/>
    <property type="project" value="UniProtKB-KW"/>
</dbReference>
<dbReference type="GO" id="GO:0003723">
    <property type="term" value="F:RNA binding"/>
    <property type="evidence" value="ECO:0007669"/>
    <property type="project" value="InterPro"/>
</dbReference>
<keyword evidence="10" id="KW-0547">Nucleotide-binding</keyword>
<keyword evidence="9" id="KW-0479">Metal-binding</keyword>
<dbReference type="SMART" id="SM00896">
    <property type="entry name" value="FDX-ACB"/>
    <property type="match status" value="1"/>
</dbReference>
<comment type="similarity">
    <text evidence="3">Belongs to the phenylalanyl-tRNA synthetase beta subunit family. Type 1 subfamily.</text>
</comment>
<comment type="subcellular location">
    <subcellularLocation>
        <location evidence="2">Cytoplasm</location>
    </subcellularLocation>
</comment>
<evidence type="ECO:0000313" key="19">
    <source>
        <dbReference type="EMBL" id="OGG02621.1"/>
    </source>
</evidence>
<feature type="domain" description="B5" evidence="18">
    <location>
        <begin position="249"/>
        <end position="324"/>
    </location>
</feature>
<dbReference type="InterPro" id="IPR020825">
    <property type="entry name" value="Phe-tRNA_synthase-like_B3/B4"/>
</dbReference>
<comment type="caution">
    <text evidence="19">The sequence shown here is derived from an EMBL/GenBank/DDBJ whole genome shotgun (WGS) entry which is preliminary data.</text>
</comment>
<dbReference type="STRING" id="1798371.A2W14_04270"/>
<dbReference type="Gene3D" id="3.30.70.380">
    <property type="entry name" value="Ferrodoxin-fold anticodon-binding domain"/>
    <property type="match status" value="1"/>
</dbReference>
<evidence type="ECO:0000256" key="2">
    <source>
        <dbReference type="ARBA" id="ARBA00004496"/>
    </source>
</evidence>
<dbReference type="HAMAP" id="MF_00283">
    <property type="entry name" value="Phe_tRNA_synth_beta1"/>
    <property type="match status" value="1"/>
</dbReference>
<evidence type="ECO:0000313" key="20">
    <source>
        <dbReference type="Proteomes" id="UP000176665"/>
    </source>
</evidence>
<evidence type="ECO:0000256" key="14">
    <source>
        <dbReference type="ARBA" id="ARBA00023146"/>
    </source>
</evidence>
<dbReference type="SUPFAM" id="SSF55681">
    <property type="entry name" value="Class II aaRS and biotin synthetases"/>
    <property type="match status" value="1"/>
</dbReference>
<dbReference type="InterPro" id="IPR005147">
    <property type="entry name" value="tRNA_synthase_B5-dom"/>
</dbReference>
<dbReference type="PANTHER" id="PTHR10947">
    <property type="entry name" value="PHENYLALANYL-TRNA SYNTHETASE BETA CHAIN AND LEUCINE-RICH REPEAT-CONTAINING PROTEIN 47"/>
    <property type="match status" value="1"/>
</dbReference>
<dbReference type="Pfam" id="PF03147">
    <property type="entry name" value="FDX-ACB"/>
    <property type="match status" value="1"/>
</dbReference>
<evidence type="ECO:0000256" key="5">
    <source>
        <dbReference type="ARBA" id="ARBA00012814"/>
    </source>
</evidence>
<evidence type="ECO:0000256" key="7">
    <source>
        <dbReference type="ARBA" id="ARBA00022490"/>
    </source>
</evidence>
<evidence type="ECO:0000256" key="13">
    <source>
        <dbReference type="ARBA" id="ARBA00022917"/>
    </source>
</evidence>
<dbReference type="InterPro" id="IPR036690">
    <property type="entry name" value="Fdx_antiC-bd_sf"/>
</dbReference>
<dbReference type="Pfam" id="PF03484">
    <property type="entry name" value="B5"/>
    <property type="match status" value="1"/>
</dbReference>
<dbReference type="SUPFAM" id="SSF46955">
    <property type="entry name" value="Putative DNA-binding domain"/>
    <property type="match status" value="2"/>
</dbReference>
<keyword evidence="13" id="KW-0648">Protein biosynthesis</keyword>
<organism evidence="19 20">
    <name type="scientific">Candidatus Gottesmanbacteria bacterium RBG_16_37_8</name>
    <dbReference type="NCBI Taxonomy" id="1798371"/>
    <lineage>
        <taxon>Bacteria</taxon>
        <taxon>Candidatus Gottesmaniibacteriota</taxon>
    </lineage>
</organism>
<dbReference type="NCBIfam" id="TIGR00472">
    <property type="entry name" value="pheT_bact"/>
    <property type="match status" value="1"/>
</dbReference>
<dbReference type="GO" id="GO:0006432">
    <property type="term" value="P:phenylalanyl-tRNA aminoacylation"/>
    <property type="evidence" value="ECO:0007669"/>
    <property type="project" value="InterPro"/>
</dbReference>
<dbReference type="Gene3D" id="3.50.40.10">
    <property type="entry name" value="Phenylalanyl-trna Synthetase, Chain B, domain 3"/>
    <property type="match status" value="1"/>
</dbReference>
<dbReference type="Proteomes" id="UP000176665">
    <property type="component" value="Unassembled WGS sequence"/>
</dbReference>
<evidence type="ECO:0000256" key="9">
    <source>
        <dbReference type="ARBA" id="ARBA00022723"/>
    </source>
</evidence>
<dbReference type="FunFam" id="3.30.56.10:FF:000002">
    <property type="entry name" value="Phenylalanine--tRNA ligase beta subunit"/>
    <property type="match status" value="1"/>
</dbReference>
<feature type="non-terminal residue" evidence="19">
    <location>
        <position position="1"/>
    </location>
</feature>
<dbReference type="GO" id="GO:0004826">
    <property type="term" value="F:phenylalanine-tRNA ligase activity"/>
    <property type="evidence" value="ECO:0007669"/>
    <property type="project" value="UniProtKB-EC"/>
</dbReference>
<sequence length="621" mass="69741">KINGEIVLELEITPNRPDLLSVIGIAREIAAITGKKIKYPNILLSEKKENLPLTVNINFDLFSRYSGLIIKDINIAPSPAWLQRRLILIGLRPINNVVDITNYVMYELGLPLHAFDYDKIAGHQINVMLSSGGEDFTSVDEISYQLPKNAIIIKDKDKLIDLAGIKGGLNSAISQTTKTVYVHVTVDQPVLIRKASQALSLRSDASAIYERGVDPGGTVTALKRAAQLILETAGGNLASDIIDLKKKEFLPWNLTLSFAKSERILGIKIAENEVVNILSNLNLSPQVNQNTIRVTVPTYRQDLKIEEDLIEEVARIYGYNRFPKTLPQTPPPVNQIAYFKNYSVEFMVKNLLMAAGFTELSSYSLVSSDLITADHNKTALRILNPVSGEYEYLRSSLIPNLLNAIRQNQANIDKIDLFELGKIYRKNDNSSSEQLSLAFVTNNKTFAEFKGVTELIFNRMNIDNIDYIPLNNNSLSTIYSETETAEILLDNKSIGRIGKIKSSIAQQFALKKIPYALEIDFNSVSQFLSYSKYTAVPIYPPYIEDLSFIVPSKVLIGNLIKSIKKEKYVKRVDLLDKFENNLTFRIIYQSKDKNLTAQEIKSVRNKIISAIHSEFKAKLKA</sequence>
<dbReference type="PROSITE" id="PS51447">
    <property type="entry name" value="FDX_ACB"/>
    <property type="match status" value="1"/>
</dbReference>
<proteinExistence type="inferred from homology"/>
<keyword evidence="12" id="KW-0460">Magnesium</keyword>
<dbReference type="PROSITE" id="PS51483">
    <property type="entry name" value="B5"/>
    <property type="match status" value="1"/>
</dbReference>
<evidence type="ECO:0000259" key="18">
    <source>
        <dbReference type="PROSITE" id="PS51483"/>
    </source>
</evidence>
<dbReference type="InterPro" id="IPR005146">
    <property type="entry name" value="B3/B4_tRNA-bd"/>
</dbReference>
<dbReference type="GO" id="GO:0009328">
    <property type="term" value="C:phenylalanine-tRNA ligase complex"/>
    <property type="evidence" value="ECO:0007669"/>
    <property type="project" value="TreeGrafter"/>
</dbReference>
<comment type="subunit">
    <text evidence="4">Tetramer of two alpha and two beta subunits.</text>
</comment>
<dbReference type="SUPFAM" id="SSF56037">
    <property type="entry name" value="PheT/TilS domain"/>
    <property type="match status" value="1"/>
</dbReference>
<dbReference type="EC" id="6.1.1.20" evidence="5"/>
<dbReference type="InterPro" id="IPR005121">
    <property type="entry name" value="Fdx_antiC-bd"/>
</dbReference>
<dbReference type="AlphaFoldDB" id="A0A1F5YQZ0"/>
<dbReference type="Pfam" id="PF03483">
    <property type="entry name" value="B3_4"/>
    <property type="match status" value="1"/>
</dbReference>
<dbReference type="Gene3D" id="3.30.930.10">
    <property type="entry name" value="Bira Bifunctional Protein, Domain 2"/>
    <property type="match status" value="1"/>
</dbReference>
<evidence type="ECO:0000256" key="15">
    <source>
        <dbReference type="ARBA" id="ARBA00033189"/>
    </source>
</evidence>
<dbReference type="InterPro" id="IPR045864">
    <property type="entry name" value="aa-tRNA-synth_II/BPL/LPL"/>
</dbReference>
<evidence type="ECO:0000256" key="16">
    <source>
        <dbReference type="ARBA" id="ARBA00049255"/>
    </source>
</evidence>
<evidence type="ECO:0000256" key="6">
    <source>
        <dbReference type="ARBA" id="ARBA00017032"/>
    </source>
</evidence>
<keyword evidence="11" id="KW-0067">ATP-binding</keyword>
<accession>A0A1F5YQZ0</accession>
<dbReference type="SUPFAM" id="SSF54991">
    <property type="entry name" value="Anticodon-binding domain of PheRS"/>
    <property type="match status" value="1"/>
</dbReference>
<name>A0A1F5YQZ0_9BACT</name>